<dbReference type="EMBL" id="CM039433">
    <property type="protein sequence ID" value="KAI4329261.1"/>
    <property type="molecule type" value="Genomic_DNA"/>
</dbReference>
<sequence length="450" mass="50025">MRHQVILYCKELISQSRIVWSPPRKFTGITDDISSTTFIHVSNENEMYFLYSAQSNSTGYIGLTPVGELYGEATIRCSLDNSALASGCVTQKPPNCRNPDSHISLMNFQVGNMSEAGDKSEENENISLYDCAFKCLNNCSCVAYSSTTIDSTGCEMWGKGATFVSSSLGRVVYFIIDKHDPTRNKEEGESKSKVHSYEEMNKFWITTMAGGALFILISFYICYMMKRNGIKACKRLAHEKLSCETEAIAIPSTVICDKIEKASHEIQKFSLKTIVMVTDNFSSEHKLGEGGFGPVYKGKLLDGIEIAIKRLSTSSRQGFGVLLLEIVSGKKNGSCFHSDGDFLYLIGHAWQLWNEGRALQLIDPILDETCTATEILRCIHISLLCVQDKVEDRPTMADIVSFLSNDAALLVEPKEPAFFKSIALKGHGTPNNKQEKHSFNDETMTTMDGR</sequence>
<dbReference type="Proteomes" id="UP000828941">
    <property type="component" value="Chromosome 8"/>
</dbReference>
<protein>
    <submittedName>
        <fullName evidence="1">Uncharacterized protein</fullName>
    </submittedName>
</protein>
<proteinExistence type="predicted"/>
<reference evidence="1 2" key="1">
    <citation type="journal article" date="2022" name="DNA Res.">
        <title>Chromosomal-level genome assembly of the orchid tree Bauhinia variegata (Leguminosae; Cercidoideae) supports the allotetraploid origin hypothesis of Bauhinia.</title>
        <authorList>
            <person name="Zhong Y."/>
            <person name="Chen Y."/>
            <person name="Zheng D."/>
            <person name="Pang J."/>
            <person name="Liu Y."/>
            <person name="Luo S."/>
            <person name="Meng S."/>
            <person name="Qian L."/>
            <person name="Wei D."/>
            <person name="Dai S."/>
            <person name="Zhou R."/>
        </authorList>
    </citation>
    <scope>NUCLEOTIDE SEQUENCE [LARGE SCALE GENOMIC DNA]</scope>
    <source>
        <strain evidence="1">BV-YZ2020</strain>
    </source>
</reference>
<accession>A0ACB9N045</accession>
<evidence type="ECO:0000313" key="2">
    <source>
        <dbReference type="Proteomes" id="UP000828941"/>
    </source>
</evidence>
<evidence type="ECO:0000313" key="1">
    <source>
        <dbReference type="EMBL" id="KAI4329261.1"/>
    </source>
</evidence>
<organism evidence="1 2">
    <name type="scientific">Bauhinia variegata</name>
    <name type="common">Purple orchid tree</name>
    <name type="synonym">Phanera variegata</name>
    <dbReference type="NCBI Taxonomy" id="167791"/>
    <lineage>
        <taxon>Eukaryota</taxon>
        <taxon>Viridiplantae</taxon>
        <taxon>Streptophyta</taxon>
        <taxon>Embryophyta</taxon>
        <taxon>Tracheophyta</taxon>
        <taxon>Spermatophyta</taxon>
        <taxon>Magnoliopsida</taxon>
        <taxon>eudicotyledons</taxon>
        <taxon>Gunneridae</taxon>
        <taxon>Pentapetalae</taxon>
        <taxon>rosids</taxon>
        <taxon>fabids</taxon>
        <taxon>Fabales</taxon>
        <taxon>Fabaceae</taxon>
        <taxon>Cercidoideae</taxon>
        <taxon>Cercideae</taxon>
        <taxon>Bauhiniinae</taxon>
        <taxon>Bauhinia</taxon>
    </lineage>
</organism>
<comment type="caution">
    <text evidence="1">The sequence shown here is derived from an EMBL/GenBank/DDBJ whole genome shotgun (WGS) entry which is preliminary data.</text>
</comment>
<keyword evidence="2" id="KW-1185">Reference proteome</keyword>
<name>A0ACB9N045_BAUVA</name>
<gene>
    <name evidence="1" type="ORF">L6164_021546</name>
</gene>